<name>A0AAX0YT34_9GAMM</name>
<protein>
    <submittedName>
        <fullName evidence="1">Uncharacterized protein</fullName>
    </submittedName>
</protein>
<proteinExistence type="predicted"/>
<dbReference type="AlphaFoldDB" id="A0AAX0YT34"/>
<comment type="caution">
    <text evidence="1">The sequence shown here is derived from an EMBL/GenBank/DDBJ whole genome shotgun (WGS) entry which is preliminary data.</text>
</comment>
<keyword evidence="2" id="KW-1185">Reference proteome</keyword>
<sequence>MNPLLCGETVLFTLDINMFLNETLIKNLPNSNLTNFYGIYHEVKGDSGVSYQLIKVDKKQIEKAIGFTLNSFFGKDIYFAKREVTIIS</sequence>
<evidence type="ECO:0000313" key="2">
    <source>
        <dbReference type="Proteomes" id="UP000240728"/>
    </source>
</evidence>
<dbReference type="EMBL" id="PYOZ01000010">
    <property type="protein sequence ID" value="PSX44115.1"/>
    <property type="molecule type" value="Genomic_DNA"/>
</dbReference>
<organism evidence="1 2">
    <name type="scientific">Photobacterium kishitanii</name>
    <dbReference type="NCBI Taxonomy" id="318456"/>
    <lineage>
        <taxon>Bacteria</taxon>
        <taxon>Pseudomonadati</taxon>
        <taxon>Pseudomonadota</taxon>
        <taxon>Gammaproteobacteria</taxon>
        <taxon>Vibrionales</taxon>
        <taxon>Vibrionaceae</taxon>
        <taxon>Photobacterium</taxon>
    </lineage>
</organism>
<evidence type="ECO:0000313" key="1">
    <source>
        <dbReference type="EMBL" id="PSX44115.1"/>
    </source>
</evidence>
<dbReference type="Proteomes" id="UP000240728">
    <property type="component" value="Unassembled WGS sequence"/>
</dbReference>
<reference evidence="1 2" key="1">
    <citation type="submission" date="2018-01" db="EMBL/GenBank/DDBJ databases">
        <title>Whole genome sequencing of Histamine producing bacteria.</title>
        <authorList>
            <person name="Butler K."/>
        </authorList>
    </citation>
    <scope>NUCLEOTIDE SEQUENCE [LARGE SCALE GENOMIC DNA]</scope>
    <source>
        <strain evidence="1 2">A1-4</strain>
    </source>
</reference>
<dbReference type="RefSeq" id="WP_045043123.1">
    <property type="nucleotide sequence ID" value="NZ_JZTB01000014.1"/>
</dbReference>
<gene>
    <name evidence="1" type="ORF">C0W53_15925</name>
</gene>
<accession>A0AAX0YT34</accession>